<name>A0A8C9MKQ0_SERCA</name>
<organism evidence="1 2">
    <name type="scientific">Serinus canaria</name>
    <name type="common">Island canary</name>
    <name type="synonym">Fringilla canaria</name>
    <dbReference type="NCBI Taxonomy" id="9135"/>
    <lineage>
        <taxon>Eukaryota</taxon>
        <taxon>Metazoa</taxon>
        <taxon>Chordata</taxon>
        <taxon>Craniata</taxon>
        <taxon>Vertebrata</taxon>
        <taxon>Euteleostomi</taxon>
        <taxon>Archelosauria</taxon>
        <taxon>Archosauria</taxon>
        <taxon>Dinosauria</taxon>
        <taxon>Saurischia</taxon>
        <taxon>Theropoda</taxon>
        <taxon>Coelurosauria</taxon>
        <taxon>Aves</taxon>
        <taxon>Neognathae</taxon>
        <taxon>Neoaves</taxon>
        <taxon>Telluraves</taxon>
        <taxon>Australaves</taxon>
        <taxon>Passeriformes</taxon>
        <taxon>Passeroidea</taxon>
        <taxon>Fringillidae</taxon>
        <taxon>Carduelinae</taxon>
        <taxon>Serinus</taxon>
    </lineage>
</organism>
<dbReference type="OMA" id="WYLPRAQ"/>
<keyword evidence="2" id="KW-1185">Reference proteome</keyword>
<accession>A0A8C9MKQ0</accession>
<sequence>KCWYLPRAQCCQPRAQWYLPRAQCCLPRAQCCLPRAQCCLPRAQCCLPRARCCLPRSQCCLPRAQWYLQAQQLWPHGHEGSGTSAGMVRRGVSGQWHPELAGAHITQLARLPSSP</sequence>
<evidence type="ECO:0000313" key="1">
    <source>
        <dbReference type="Ensembl" id="ENSSCAP00000004738.1"/>
    </source>
</evidence>
<reference evidence="1" key="2">
    <citation type="submission" date="2025-09" db="UniProtKB">
        <authorList>
            <consortium name="Ensembl"/>
        </authorList>
    </citation>
    <scope>IDENTIFICATION</scope>
</reference>
<dbReference type="Ensembl" id="ENSSCAT00000005478.1">
    <property type="protein sequence ID" value="ENSSCAP00000004738.1"/>
    <property type="gene ID" value="ENSSCAG00000003837.1"/>
</dbReference>
<dbReference type="Proteomes" id="UP000694409">
    <property type="component" value="Unassembled WGS sequence"/>
</dbReference>
<proteinExistence type="predicted"/>
<protein>
    <submittedName>
        <fullName evidence="1">Uncharacterized protein</fullName>
    </submittedName>
</protein>
<dbReference type="AlphaFoldDB" id="A0A8C9MKQ0"/>
<reference evidence="1" key="1">
    <citation type="submission" date="2025-08" db="UniProtKB">
        <authorList>
            <consortium name="Ensembl"/>
        </authorList>
    </citation>
    <scope>IDENTIFICATION</scope>
</reference>
<evidence type="ECO:0000313" key="2">
    <source>
        <dbReference type="Proteomes" id="UP000694409"/>
    </source>
</evidence>